<dbReference type="InterPro" id="IPR003173">
    <property type="entry name" value="PC4_C"/>
</dbReference>
<dbReference type="OrthoDB" id="2505440at2759"/>
<keyword evidence="4" id="KW-0238">DNA-binding</keyword>
<dbReference type="Proteomes" id="UP000784294">
    <property type="component" value="Unassembled WGS sequence"/>
</dbReference>
<name>A0A448WD01_9PLAT</name>
<evidence type="ECO:0000256" key="2">
    <source>
        <dbReference type="ARBA" id="ARBA00009001"/>
    </source>
</evidence>
<evidence type="ECO:0000256" key="6">
    <source>
        <dbReference type="ARBA" id="ARBA00023242"/>
    </source>
</evidence>
<comment type="similarity">
    <text evidence="2">Belongs to the transcriptional coactivator PC4 family.</text>
</comment>
<dbReference type="InterPro" id="IPR045125">
    <property type="entry name" value="Sub1/Tcp4-like"/>
</dbReference>
<reference evidence="9" key="1">
    <citation type="submission" date="2018-11" db="EMBL/GenBank/DDBJ databases">
        <authorList>
            <consortium name="Pathogen Informatics"/>
        </authorList>
    </citation>
    <scope>NUCLEOTIDE SEQUENCE</scope>
</reference>
<evidence type="ECO:0000256" key="4">
    <source>
        <dbReference type="ARBA" id="ARBA00023125"/>
    </source>
</evidence>
<evidence type="ECO:0000256" key="5">
    <source>
        <dbReference type="ARBA" id="ARBA00023163"/>
    </source>
</evidence>
<sequence>MSSKKHKRDSDGDSLSSLSEDESPKKTKKPVAASVSGRTKPSDGSQMIDLTGNKYISVREFKSRIYVDIREFYDSSGVLKPGKKGVFLNVEQWAALKKSISEVDNSIKNFPR</sequence>
<dbReference type="Pfam" id="PF02229">
    <property type="entry name" value="PC4"/>
    <property type="match status" value="1"/>
</dbReference>
<dbReference type="AlphaFoldDB" id="A0A448WD01"/>
<protein>
    <recommendedName>
        <fullName evidence="8">Transcriptional coactivator p15 (PC4) C-terminal domain-containing protein</fullName>
    </recommendedName>
</protein>
<evidence type="ECO:0000259" key="8">
    <source>
        <dbReference type="Pfam" id="PF02229"/>
    </source>
</evidence>
<dbReference type="GO" id="GO:0003677">
    <property type="term" value="F:DNA binding"/>
    <property type="evidence" value="ECO:0007669"/>
    <property type="project" value="UniProtKB-KW"/>
</dbReference>
<dbReference type="Gene3D" id="2.30.31.10">
    <property type="entry name" value="Transcriptional Coactivator Pc4, Chain A"/>
    <property type="match status" value="1"/>
</dbReference>
<evidence type="ECO:0000256" key="1">
    <source>
        <dbReference type="ARBA" id="ARBA00004123"/>
    </source>
</evidence>
<keyword evidence="10" id="KW-1185">Reference proteome</keyword>
<dbReference type="GO" id="GO:0003713">
    <property type="term" value="F:transcription coactivator activity"/>
    <property type="evidence" value="ECO:0007669"/>
    <property type="project" value="InterPro"/>
</dbReference>
<feature type="compositionally biased region" description="Polar residues" evidence="7">
    <location>
        <begin position="36"/>
        <end position="45"/>
    </location>
</feature>
<dbReference type="InterPro" id="IPR009044">
    <property type="entry name" value="ssDNA-bd_transcriptional_reg"/>
</dbReference>
<evidence type="ECO:0000256" key="7">
    <source>
        <dbReference type="SAM" id="MobiDB-lite"/>
    </source>
</evidence>
<proteinExistence type="inferred from homology"/>
<evidence type="ECO:0000256" key="3">
    <source>
        <dbReference type="ARBA" id="ARBA00023015"/>
    </source>
</evidence>
<dbReference type="GO" id="GO:0060261">
    <property type="term" value="P:positive regulation of transcription initiation by RNA polymerase II"/>
    <property type="evidence" value="ECO:0007669"/>
    <property type="project" value="InterPro"/>
</dbReference>
<feature type="domain" description="Transcriptional coactivator p15 (PC4) C-terminal" evidence="8">
    <location>
        <begin position="49"/>
        <end position="98"/>
    </location>
</feature>
<comment type="subcellular location">
    <subcellularLocation>
        <location evidence="1">Nucleus</location>
    </subcellularLocation>
</comment>
<evidence type="ECO:0000313" key="10">
    <source>
        <dbReference type="Proteomes" id="UP000784294"/>
    </source>
</evidence>
<dbReference type="EMBL" id="CAAALY010004387">
    <property type="protein sequence ID" value="VEL08624.1"/>
    <property type="molecule type" value="Genomic_DNA"/>
</dbReference>
<dbReference type="GO" id="GO:0005634">
    <property type="term" value="C:nucleus"/>
    <property type="evidence" value="ECO:0007669"/>
    <property type="project" value="UniProtKB-SubCell"/>
</dbReference>
<organism evidence="9 10">
    <name type="scientific">Protopolystoma xenopodis</name>
    <dbReference type="NCBI Taxonomy" id="117903"/>
    <lineage>
        <taxon>Eukaryota</taxon>
        <taxon>Metazoa</taxon>
        <taxon>Spiralia</taxon>
        <taxon>Lophotrochozoa</taxon>
        <taxon>Platyhelminthes</taxon>
        <taxon>Monogenea</taxon>
        <taxon>Polyopisthocotylea</taxon>
        <taxon>Polystomatidea</taxon>
        <taxon>Polystomatidae</taxon>
        <taxon>Protopolystoma</taxon>
    </lineage>
</organism>
<dbReference type="SUPFAM" id="SSF54447">
    <property type="entry name" value="ssDNA-binding transcriptional regulator domain"/>
    <property type="match status" value="1"/>
</dbReference>
<comment type="caution">
    <text evidence="9">The sequence shown here is derived from an EMBL/GenBank/DDBJ whole genome shotgun (WGS) entry which is preliminary data.</text>
</comment>
<dbReference type="PANTHER" id="PTHR13215">
    <property type="entry name" value="RNA POLYMERASE II TRANSCRIPTIONAL COACTIVATOR"/>
    <property type="match status" value="1"/>
</dbReference>
<evidence type="ECO:0000313" key="9">
    <source>
        <dbReference type="EMBL" id="VEL08624.1"/>
    </source>
</evidence>
<gene>
    <name evidence="9" type="ORF">PXEA_LOCUS2064</name>
</gene>
<feature type="region of interest" description="Disordered" evidence="7">
    <location>
        <begin position="1"/>
        <end position="49"/>
    </location>
</feature>
<keyword evidence="5" id="KW-0804">Transcription</keyword>
<keyword evidence="3" id="KW-0805">Transcription regulation</keyword>
<keyword evidence="6" id="KW-0539">Nucleus</keyword>
<accession>A0A448WD01</accession>